<evidence type="ECO:0000313" key="3">
    <source>
        <dbReference type="Proteomes" id="UP001651050"/>
    </source>
</evidence>
<feature type="transmembrane region" description="Helical" evidence="1">
    <location>
        <begin position="523"/>
        <end position="544"/>
    </location>
</feature>
<protein>
    <recommendedName>
        <fullName evidence="4">ABC-2 type transport system permease protein</fullName>
    </recommendedName>
</protein>
<dbReference type="PANTHER" id="PTHR37305:SF1">
    <property type="entry name" value="MEMBRANE PROTEIN"/>
    <property type="match status" value="1"/>
</dbReference>
<dbReference type="RefSeq" id="WP_416344310.1">
    <property type="nucleotide sequence ID" value="NZ_JALQCY010000003.1"/>
</dbReference>
<feature type="transmembrane region" description="Helical" evidence="1">
    <location>
        <begin position="41"/>
        <end position="62"/>
    </location>
</feature>
<keyword evidence="3" id="KW-1185">Reference proteome</keyword>
<reference evidence="2 3" key="1">
    <citation type="submission" date="2022-02" db="EMBL/GenBank/DDBJ databases">
        <title>The car tank lid bacteriome: a reservoir of bacteria with potential in bioremediation of fuel.</title>
        <authorList>
            <person name="Vidal-Verdu A."/>
            <person name="Gomez-Martinez D."/>
            <person name="Latorre-Perez A."/>
            <person name="Pereto J."/>
            <person name="Porcar M."/>
        </authorList>
    </citation>
    <scope>NUCLEOTIDE SEQUENCE [LARGE SCALE GENOMIC DNA]</scope>
    <source>
        <strain evidence="2 3">4D.3</strain>
    </source>
</reference>
<feature type="transmembrane region" description="Helical" evidence="1">
    <location>
        <begin position="145"/>
        <end position="168"/>
    </location>
</feature>
<gene>
    <name evidence="2" type="ORF">M1843_12010</name>
</gene>
<comment type="caution">
    <text evidence="2">The sequence shown here is derived from an EMBL/GenBank/DDBJ whole genome shotgun (WGS) entry which is preliminary data.</text>
</comment>
<feature type="transmembrane region" description="Helical" evidence="1">
    <location>
        <begin position="454"/>
        <end position="473"/>
    </location>
</feature>
<feature type="transmembrane region" description="Helical" evidence="1">
    <location>
        <begin position="480"/>
        <end position="503"/>
    </location>
</feature>
<keyword evidence="1" id="KW-0812">Transmembrane</keyword>
<dbReference type="Proteomes" id="UP001651050">
    <property type="component" value="Unassembled WGS sequence"/>
</dbReference>
<feature type="transmembrane region" description="Helical" evidence="1">
    <location>
        <begin position="363"/>
        <end position="385"/>
    </location>
</feature>
<feature type="transmembrane region" description="Helical" evidence="1">
    <location>
        <begin position="409"/>
        <end position="434"/>
    </location>
</feature>
<proteinExistence type="predicted"/>
<sequence length="552" mass="57897">MSATTAAPPLRGRDEPLRGGSTLTGTWSLVRFILRRDRVRLVAWSLGIPLLYLGALPEYVLMADDAAGLQARAALVQSPAMIAMTGPGYGTDDYTVGAAVANELVLWVVLALAVMSILQVVRHTRAEEESSRAELVRAAVVGRHAAVVATAIVVLAVNLVIALLSAGVLVANDLEAVDSLAMTLGIAVSAMTFGAVALVAAQVTEHSRGATGLSMAVLGAAFTLRTIGDMQEVHGSWVSWLSPIAWAQQMRSYVDLRWWPAAIGVVAIVLLLLAASALASRRDFGGGLIPDRRGPADARAGLRSPAAVVWGQQRMSLLWTALGLGVMWLATGTVIAQIPAMTETLQENPVYSALLGEGDLEKAFLGIIVLYAALGAAAFGLVATLRAKAEEEAGRAEYALATPVSRTRWLGATLVVSSIGTAVVMVTGILALAAGAAASGVHEPSSGAIAEAGLLYLPALLVLVGLAAALYAWVPRATALVWLVFGYTLVVEMFADLFGLPEWARQVSPFWWVPDSLTGDVDWAHVGGLCAVAVVLFLLAFAGFRRRDIATR</sequence>
<evidence type="ECO:0000313" key="2">
    <source>
        <dbReference type="EMBL" id="MCK9794471.1"/>
    </source>
</evidence>
<feature type="transmembrane region" description="Helical" evidence="1">
    <location>
        <begin position="258"/>
        <end position="279"/>
    </location>
</feature>
<accession>A0ABT0J4P2</accession>
<organism evidence="2 3">
    <name type="scientific">Isoptericola peretonis</name>
    <dbReference type="NCBI Taxonomy" id="2918523"/>
    <lineage>
        <taxon>Bacteria</taxon>
        <taxon>Bacillati</taxon>
        <taxon>Actinomycetota</taxon>
        <taxon>Actinomycetes</taxon>
        <taxon>Micrococcales</taxon>
        <taxon>Promicromonosporaceae</taxon>
        <taxon>Isoptericola</taxon>
    </lineage>
</organism>
<keyword evidence="1" id="KW-1133">Transmembrane helix</keyword>
<dbReference type="EMBL" id="JALQCY010000003">
    <property type="protein sequence ID" value="MCK9794471.1"/>
    <property type="molecule type" value="Genomic_DNA"/>
</dbReference>
<evidence type="ECO:0000256" key="1">
    <source>
        <dbReference type="SAM" id="Phobius"/>
    </source>
</evidence>
<name>A0ABT0J4P2_9MICO</name>
<dbReference type="PANTHER" id="PTHR37305">
    <property type="entry name" value="INTEGRAL MEMBRANE PROTEIN-RELATED"/>
    <property type="match status" value="1"/>
</dbReference>
<feature type="transmembrane region" description="Helical" evidence="1">
    <location>
        <begin position="180"/>
        <end position="203"/>
    </location>
</feature>
<feature type="transmembrane region" description="Helical" evidence="1">
    <location>
        <begin position="104"/>
        <end position="124"/>
    </location>
</feature>
<feature type="transmembrane region" description="Helical" evidence="1">
    <location>
        <begin position="210"/>
        <end position="228"/>
    </location>
</feature>
<feature type="transmembrane region" description="Helical" evidence="1">
    <location>
        <begin position="317"/>
        <end position="338"/>
    </location>
</feature>
<keyword evidence="1" id="KW-0472">Membrane</keyword>
<evidence type="ECO:0008006" key="4">
    <source>
        <dbReference type="Google" id="ProtNLM"/>
    </source>
</evidence>